<dbReference type="AlphaFoldDB" id="A0A146K044"/>
<proteinExistence type="predicted"/>
<sequence length="347" mass="41523">HSEFLRENDFLKLQIQNLNAEIERLNLKNKEFSLQNQSLAKEITELQQQQELIQQNALRQKEQNKTEFDLFERQLNQKLAQKENELQQTQKFYRELQTKFQTQETAFSNLQLHFTELQSGNKDFESQRLLFLQQISDLEFKQSEFQKVCEKNKNEMKQKLAEAENDLQKAKLQIQQKEALIKNYLQLLNENEPVIKSQKEDIEILTTSNKEQQRQIKELFDKVLRYESQITKQDASQSLNMIKDLQQQLNVKEIENGDLLQKQKQLKRQFENYEVKVVDMDQQILQLRKQLETQQNQSEISQLKQQIADLVANNKKLQQTVFNECKERNNLMKQMMVLKEQLAQGQR</sequence>
<accession>A0A146K044</accession>
<dbReference type="EMBL" id="GDID01007627">
    <property type="protein sequence ID" value="JAP88979.1"/>
    <property type="molecule type" value="Transcribed_RNA"/>
</dbReference>
<keyword evidence="1" id="KW-0175">Coiled coil</keyword>
<feature type="coiled-coil region" evidence="1">
    <location>
        <begin position="1"/>
        <end position="99"/>
    </location>
</feature>
<name>A0A146K044_9EUKA</name>
<organism evidence="2">
    <name type="scientific">Trepomonas sp. PC1</name>
    <dbReference type="NCBI Taxonomy" id="1076344"/>
    <lineage>
        <taxon>Eukaryota</taxon>
        <taxon>Metamonada</taxon>
        <taxon>Diplomonadida</taxon>
        <taxon>Hexamitidae</taxon>
        <taxon>Hexamitinae</taxon>
        <taxon>Trepomonas</taxon>
    </lineage>
</organism>
<feature type="non-terminal residue" evidence="2">
    <location>
        <position position="1"/>
    </location>
</feature>
<gene>
    <name evidence="2" type="ORF">TPC1_31526</name>
</gene>
<evidence type="ECO:0000313" key="2">
    <source>
        <dbReference type="EMBL" id="JAP88979.1"/>
    </source>
</evidence>
<feature type="non-terminal residue" evidence="2">
    <location>
        <position position="347"/>
    </location>
</feature>
<feature type="coiled-coil region" evidence="1">
    <location>
        <begin position="146"/>
        <end position="320"/>
    </location>
</feature>
<reference evidence="2" key="1">
    <citation type="submission" date="2015-07" db="EMBL/GenBank/DDBJ databases">
        <title>Adaptation to a free-living lifestyle via gene acquisitions in the diplomonad Trepomonas sp. PC1.</title>
        <authorList>
            <person name="Xu F."/>
            <person name="Jerlstrom-Hultqvist J."/>
            <person name="Kolisko M."/>
            <person name="Simpson A.G.B."/>
            <person name="Roger A.J."/>
            <person name="Svard S.G."/>
            <person name="Andersson J.O."/>
        </authorList>
    </citation>
    <scope>NUCLEOTIDE SEQUENCE</scope>
    <source>
        <strain evidence="2">PC1</strain>
    </source>
</reference>
<evidence type="ECO:0000256" key="1">
    <source>
        <dbReference type="SAM" id="Coils"/>
    </source>
</evidence>
<protein>
    <submittedName>
        <fullName evidence="2">Uncharacterized protein</fullName>
    </submittedName>
</protein>